<dbReference type="EMBL" id="BK015412">
    <property type="protein sequence ID" value="DAE05515.1"/>
    <property type="molecule type" value="Genomic_DNA"/>
</dbReference>
<name>A0A8S5PGF1_9CAUD</name>
<reference evidence="2" key="1">
    <citation type="journal article" date="2021" name="Proc. Natl. Acad. Sci. U.S.A.">
        <title>A Catalog of Tens of Thousands of Viruses from Human Metagenomes Reveals Hidden Associations with Chronic Diseases.</title>
        <authorList>
            <person name="Tisza M.J."/>
            <person name="Buck C.B."/>
        </authorList>
    </citation>
    <scope>NUCLEOTIDE SEQUENCE</scope>
    <source>
        <strain evidence="2">CtuQh21</strain>
    </source>
</reference>
<accession>A0A8S5PGF1</accession>
<organism evidence="2">
    <name type="scientific">Podoviridae sp. ctuQh21</name>
    <dbReference type="NCBI Taxonomy" id="2825284"/>
    <lineage>
        <taxon>Viruses</taxon>
        <taxon>Duplodnaviria</taxon>
        <taxon>Heunggongvirae</taxon>
        <taxon>Uroviricota</taxon>
        <taxon>Caudoviricetes</taxon>
    </lineage>
</organism>
<proteinExistence type="predicted"/>
<evidence type="ECO:0000313" key="2">
    <source>
        <dbReference type="EMBL" id="DAE05515.1"/>
    </source>
</evidence>
<protein>
    <submittedName>
        <fullName evidence="2">ParB protein</fullName>
    </submittedName>
</protein>
<sequence>MKEVPVIQYTDLTEEQKKKYRLLDNRLSDLSEYDLENLRIELQELNDERLNGLFEEFDLKLEEEEWNEEIEDEAPLPPEITEIQE</sequence>
<evidence type="ECO:0000256" key="1">
    <source>
        <dbReference type="SAM" id="MobiDB-lite"/>
    </source>
</evidence>
<feature type="region of interest" description="Disordered" evidence="1">
    <location>
        <begin position="66"/>
        <end position="85"/>
    </location>
</feature>